<dbReference type="RefSeq" id="WP_344872454.1">
    <property type="nucleotide sequence ID" value="NZ_BAAAZP010000008.1"/>
</dbReference>
<sequence>MGEFVGIDPGGAGQLMHQLTSGKNILAQARPGLEAALAEAGASWTGQLGVAAMHRSWAFFDDTQRDLKWRMDTLQQTVPASGNGLLSGFLTFDSEAEAARRGKADAAPIAAALKRHDVENSVKSWRDVTAAVSATKGKLSDPAYAAALLAALGPDRFRALFMHWMKDKGPAAMDMGLPPAVLQQGRESLGPLAEAYANAERAGRLGEEWRAKFMDATDPGVLTALVAMSKPSSTLLNQVARRVLRRPLSADAPTSPNWNLDVLVNAYNADPQALQTLLAEHPDAAGSLLHPGRFRQTRLPDFEQRLADVLDRALRPGAGIDHVRERAWFNLISGVGADGTPWLGGQWLQNALILPEFKGSPVAQVLARNVAPYLGELARVQAKESSPKLTSLYPPPPWDNLDPDVASRFFGAMMQDKTAADSLLKAWQEYTTSMDIGRFHPFDSDEKMRAGFVTHSALSSGAANLLLDGSAHAEWSDDEYADWIAGTLLIPVDWLSNKYWPIDHPTTATARDQGQDATKDGLKEMITNYFDGKTPDTAQTVADKIVDRQVRWVTESLARHKQEPLTDTDQDMIDKAFRGRLYNALVDALERRGG</sequence>
<comment type="caution">
    <text evidence="1">The sequence shown here is derived from an EMBL/GenBank/DDBJ whole genome shotgun (WGS) entry which is preliminary data.</text>
</comment>
<dbReference type="Proteomes" id="UP001500902">
    <property type="component" value="Unassembled WGS sequence"/>
</dbReference>
<organism evidence="1 2">
    <name type="scientific">Nonomuraea antimicrobica</name>
    <dbReference type="NCBI Taxonomy" id="561173"/>
    <lineage>
        <taxon>Bacteria</taxon>
        <taxon>Bacillati</taxon>
        <taxon>Actinomycetota</taxon>
        <taxon>Actinomycetes</taxon>
        <taxon>Streptosporangiales</taxon>
        <taxon>Streptosporangiaceae</taxon>
        <taxon>Nonomuraea</taxon>
    </lineage>
</organism>
<reference evidence="2" key="1">
    <citation type="journal article" date="2019" name="Int. J. Syst. Evol. Microbiol.">
        <title>The Global Catalogue of Microorganisms (GCM) 10K type strain sequencing project: providing services to taxonomists for standard genome sequencing and annotation.</title>
        <authorList>
            <consortium name="The Broad Institute Genomics Platform"/>
            <consortium name="The Broad Institute Genome Sequencing Center for Infectious Disease"/>
            <person name="Wu L."/>
            <person name="Ma J."/>
        </authorList>
    </citation>
    <scope>NUCLEOTIDE SEQUENCE [LARGE SCALE GENOMIC DNA]</scope>
    <source>
        <strain evidence="2">JCM 16904</strain>
    </source>
</reference>
<keyword evidence="2" id="KW-1185">Reference proteome</keyword>
<proteinExistence type="predicted"/>
<evidence type="ECO:0000313" key="2">
    <source>
        <dbReference type="Proteomes" id="UP001500902"/>
    </source>
</evidence>
<protein>
    <submittedName>
        <fullName evidence="1">Uncharacterized protein</fullName>
    </submittedName>
</protein>
<accession>A0ABP7B0Y9</accession>
<evidence type="ECO:0000313" key="1">
    <source>
        <dbReference type="EMBL" id="GAA3645305.1"/>
    </source>
</evidence>
<gene>
    <name evidence="1" type="ORF">GCM10022224_004860</name>
</gene>
<dbReference type="EMBL" id="BAAAZP010000008">
    <property type="protein sequence ID" value="GAA3645305.1"/>
    <property type="molecule type" value="Genomic_DNA"/>
</dbReference>
<name>A0ABP7B0Y9_9ACTN</name>